<evidence type="ECO:0000256" key="1">
    <source>
        <dbReference type="ARBA" id="ARBA00001974"/>
    </source>
</evidence>
<dbReference type="InterPro" id="IPR006311">
    <property type="entry name" value="TAT_signal"/>
</dbReference>
<evidence type="ECO:0000313" key="8">
    <source>
        <dbReference type="Proteomes" id="UP000608450"/>
    </source>
</evidence>
<comment type="cofactor">
    <cofactor evidence="1">
        <name>FAD</name>
        <dbReference type="ChEBI" id="CHEBI:57692"/>
    </cofactor>
</comment>
<dbReference type="RefSeq" id="WP_023082851.1">
    <property type="nucleotide sequence ID" value="NZ_DAISSI010000025.1"/>
</dbReference>
<dbReference type="SUPFAM" id="SSF51905">
    <property type="entry name" value="FAD/NAD(P)-binding domain"/>
    <property type="match status" value="1"/>
</dbReference>
<evidence type="ECO:0000256" key="4">
    <source>
        <dbReference type="PIRSR" id="PIRSR601613-1"/>
    </source>
</evidence>
<evidence type="ECO:0000259" key="5">
    <source>
        <dbReference type="Pfam" id="PF01593"/>
    </source>
</evidence>
<dbReference type="PANTHER" id="PTHR43563:SF1">
    <property type="entry name" value="AMINE OXIDASE [FLAVIN-CONTAINING] B"/>
    <property type="match status" value="1"/>
</dbReference>
<dbReference type="GO" id="GO:0016491">
    <property type="term" value="F:oxidoreductase activity"/>
    <property type="evidence" value="ECO:0007669"/>
    <property type="project" value="UniProtKB-KW"/>
</dbReference>
<reference evidence="7 8" key="2">
    <citation type="submission" date="2020-11" db="EMBL/GenBank/DDBJ databases">
        <title>Enhanced detection system for hospital associated transmission using whole genome sequencing surveillance.</title>
        <authorList>
            <person name="Harrison L.H."/>
            <person name="Van Tyne D."/>
            <person name="Marsh J.W."/>
            <person name="Griffith M.P."/>
            <person name="Snyder D.J."/>
            <person name="Cooper V.S."/>
            <person name="Mustapha M."/>
        </authorList>
    </citation>
    <scope>NUCLEOTIDE SEQUENCE [LARGE SCALE GENOMIC DNA]</scope>
    <source>
        <strain evidence="7 8">PSA00705</strain>
    </source>
</reference>
<dbReference type="PRINTS" id="PR00757">
    <property type="entry name" value="AMINEOXDASEF"/>
</dbReference>
<keyword evidence="8" id="KW-1185">Reference proteome</keyword>
<feature type="binding site" evidence="4">
    <location>
        <begin position="80"/>
        <end position="81"/>
    </location>
    <ligand>
        <name>FAD</name>
        <dbReference type="ChEBI" id="CHEBI:57692"/>
    </ligand>
</feature>
<evidence type="ECO:0000256" key="2">
    <source>
        <dbReference type="ARBA" id="ARBA00005995"/>
    </source>
</evidence>
<evidence type="ECO:0000256" key="3">
    <source>
        <dbReference type="ARBA" id="ARBA00023002"/>
    </source>
</evidence>
<feature type="binding site" evidence="4">
    <location>
        <position position="278"/>
    </location>
    <ligand>
        <name>FAD</name>
        <dbReference type="ChEBI" id="CHEBI:57692"/>
    </ligand>
</feature>
<proteinExistence type="inferred from homology"/>
<dbReference type="PROSITE" id="PS51318">
    <property type="entry name" value="TAT"/>
    <property type="match status" value="1"/>
</dbReference>
<feature type="binding site" evidence="4">
    <location>
        <position position="382"/>
    </location>
    <ligand>
        <name>substrate</name>
    </ligand>
</feature>
<dbReference type="SMR" id="A0A068LL48"/>
<protein>
    <submittedName>
        <fullName evidence="6">Amine oxidase</fullName>
    </submittedName>
    <submittedName>
        <fullName evidence="7">FAD-dependent oxidoreductase</fullName>
    </submittedName>
</protein>
<organism evidence="6">
    <name type="scientific">Pseudomonas nitroreducens</name>
    <dbReference type="NCBI Taxonomy" id="46680"/>
    <lineage>
        <taxon>Bacteria</taxon>
        <taxon>Pseudomonadati</taxon>
        <taxon>Pseudomonadota</taxon>
        <taxon>Gammaproteobacteria</taxon>
        <taxon>Pseudomonadales</taxon>
        <taxon>Pseudomonadaceae</taxon>
        <taxon>Pseudomonas</taxon>
    </lineage>
</organism>
<dbReference type="PANTHER" id="PTHR43563">
    <property type="entry name" value="AMINE OXIDASE"/>
    <property type="match status" value="1"/>
</dbReference>
<evidence type="ECO:0000313" key="7">
    <source>
        <dbReference type="EMBL" id="MBG6287863.1"/>
    </source>
</evidence>
<dbReference type="Pfam" id="PF01593">
    <property type="entry name" value="Amino_oxidase"/>
    <property type="match status" value="1"/>
</dbReference>
<dbReference type="Proteomes" id="UP000608450">
    <property type="component" value="Unassembled WGS sequence"/>
</dbReference>
<accession>A0A068LL48</accession>
<evidence type="ECO:0000313" key="6">
    <source>
        <dbReference type="EMBL" id="AIE48222.1"/>
    </source>
</evidence>
<dbReference type="InterPro" id="IPR036188">
    <property type="entry name" value="FAD/NAD-bd_sf"/>
</dbReference>
<dbReference type="Gene3D" id="3.50.50.60">
    <property type="entry name" value="FAD/NAD(P)-binding domain"/>
    <property type="match status" value="1"/>
</dbReference>
<gene>
    <name evidence="7" type="ORF">I5I61_10445</name>
</gene>
<dbReference type="EMBL" id="KJ911918">
    <property type="protein sequence ID" value="AIE48222.1"/>
    <property type="molecule type" value="Genomic_DNA"/>
</dbReference>
<dbReference type="AlphaFoldDB" id="A0A068LL48"/>
<keyword evidence="3" id="KW-0560">Oxidoreductase</keyword>
<dbReference type="EMBL" id="JADTFC010000019">
    <property type="protein sequence ID" value="MBG6287863.1"/>
    <property type="molecule type" value="Genomic_DNA"/>
</dbReference>
<dbReference type="InterPro" id="IPR001613">
    <property type="entry name" value="Flavin_amine_oxidase"/>
</dbReference>
<comment type="similarity">
    <text evidence="2">Belongs to the flavin monoamine oxidase family.</text>
</comment>
<reference evidence="6" key="1">
    <citation type="journal article" date="2014" name="Appl. Environ. Microbiol.">
        <title>Microbial community degradation of widely used quaternary ammonium disinfectants.</title>
        <authorList>
            <person name="Oh S."/>
            <person name="Kurt Z."/>
            <person name="Tsementzi D."/>
            <person name="Weigand M.R."/>
            <person name="Kim M."/>
            <person name="Hatt J.K."/>
            <person name="Tandukar M."/>
            <person name="Pavlostathis S.G."/>
            <person name="Spain J.C."/>
            <person name="Konstantinidis K.T."/>
        </authorList>
    </citation>
    <scope>NUCLEOTIDE SEQUENCE</scope>
    <source>
        <strain evidence="6">B</strain>
    </source>
</reference>
<dbReference type="Gene3D" id="3.90.660.10">
    <property type="match status" value="1"/>
</dbReference>
<dbReference type="Gene3D" id="1.10.405.10">
    <property type="entry name" value="Guanine Nucleotide Dissociation Inhibitor, domain 1"/>
    <property type="match status" value="1"/>
</dbReference>
<feature type="domain" description="Amine oxidase" evidence="5">
    <location>
        <begin position="60"/>
        <end position="477"/>
    </location>
</feature>
<name>A0A068LL48_PSENT</name>
<sequence>MADEKDDAKGVSRRGFLRGAGAGAVVVAGAGVMANAMGAEQKGCKTAGCDYDVVVIGGGFAGVTAARDCRKNGYKTLVLEARNRLGGRTFSTEFAGHKVELGGTWIHWTQPFVWAETQRYGLKVIESPERAESSLETMVILAEGKRTQLAGEELLPVLQAFDTYFADARDIWERPYDSRFRWNKLMAQDSLSARDRLDQLKLNPVHRAAVDSYLVGMSHCPSDQVSYNEMARWWALPGYNLSVLNDSLTRYTFKDGTISLINAMIEDGKPEVRLSTPVKKVEDKGDHVVVTTQKGERIVAGSVVLALPMNVLPNIEFSPALDPKLIEAAHERHAGTGVKAVIKVKGKVGGEGKLYGLADSDHPLNVVFTYAKAEDHTLFIGFGDDPAKLDVLDRDAVQQVMQSFFPEMEVEDCFGYDWNLDPYSRGTWASYRPGWYGKYADHFGKAPGSRMFFAQGDHGEGWRGFIDGAIGGGGKAALLVKELLG</sequence>
<dbReference type="InterPro" id="IPR050703">
    <property type="entry name" value="Flavin_MAO"/>
</dbReference>
<dbReference type="InterPro" id="IPR002937">
    <property type="entry name" value="Amino_oxidase"/>
</dbReference>